<gene>
    <name evidence="1" type="ORF">GCM10010503_40630</name>
</gene>
<dbReference type="Proteomes" id="UP000620224">
    <property type="component" value="Unassembled WGS sequence"/>
</dbReference>
<accession>A0A918J8E2</accession>
<proteinExistence type="predicted"/>
<comment type="caution">
    <text evidence="1">The sequence shown here is derived from an EMBL/GenBank/DDBJ whole genome shotgun (WGS) entry which is preliminary data.</text>
</comment>
<dbReference type="AlphaFoldDB" id="A0A918J8E2"/>
<reference evidence="1" key="1">
    <citation type="journal article" date="2014" name="Int. J. Syst. Evol. Microbiol.">
        <title>Complete genome sequence of Corynebacterium casei LMG S-19264T (=DSM 44701T), isolated from a smear-ripened cheese.</title>
        <authorList>
            <consortium name="US DOE Joint Genome Institute (JGI-PGF)"/>
            <person name="Walter F."/>
            <person name="Albersmeier A."/>
            <person name="Kalinowski J."/>
            <person name="Ruckert C."/>
        </authorList>
    </citation>
    <scope>NUCLEOTIDE SEQUENCE</scope>
    <source>
        <strain evidence="1">JCM 4490</strain>
    </source>
</reference>
<sequence length="70" mass="7429">MTVDEQLLRGFETCRRPCRWGSWPNTSGRGIRTALRAQGRGVIAGGVSARAGVFRQSSATAVTAPPRADG</sequence>
<evidence type="ECO:0000313" key="1">
    <source>
        <dbReference type="EMBL" id="GGW59322.1"/>
    </source>
</evidence>
<organism evidence="1 2">
    <name type="scientific">Streptomyces lucensis JCM 4490</name>
    <dbReference type="NCBI Taxonomy" id="1306176"/>
    <lineage>
        <taxon>Bacteria</taxon>
        <taxon>Bacillati</taxon>
        <taxon>Actinomycetota</taxon>
        <taxon>Actinomycetes</taxon>
        <taxon>Kitasatosporales</taxon>
        <taxon>Streptomycetaceae</taxon>
        <taxon>Streptomyces</taxon>
    </lineage>
</organism>
<keyword evidence="2" id="KW-1185">Reference proteome</keyword>
<dbReference type="EMBL" id="BMUE01000008">
    <property type="protein sequence ID" value="GGW59322.1"/>
    <property type="molecule type" value="Genomic_DNA"/>
</dbReference>
<protein>
    <submittedName>
        <fullName evidence="1">Uncharacterized protein</fullName>
    </submittedName>
</protein>
<name>A0A918J8E2_9ACTN</name>
<reference evidence="1" key="2">
    <citation type="submission" date="2020-09" db="EMBL/GenBank/DDBJ databases">
        <authorList>
            <person name="Sun Q."/>
            <person name="Ohkuma M."/>
        </authorList>
    </citation>
    <scope>NUCLEOTIDE SEQUENCE</scope>
    <source>
        <strain evidence="1">JCM 4490</strain>
    </source>
</reference>
<evidence type="ECO:0000313" key="2">
    <source>
        <dbReference type="Proteomes" id="UP000620224"/>
    </source>
</evidence>